<dbReference type="Proteomes" id="UP000692954">
    <property type="component" value="Unassembled WGS sequence"/>
</dbReference>
<name>A0A8S1RWQ2_9CILI</name>
<evidence type="ECO:0000313" key="1">
    <source>
        <dbReference type="EMBL" id="CAD8131289.1"/>
    </source>
</evidence>
<protein>
    <submittedName>
        <fullName evidence="1">Uncharacterized protein</fullName>
    </submittedName>
</protein>
<accession>A0A8S1RWQ2</accession>
<comment type="caution">
    <text evidence="1">The sequence shown here is derived from an EMBL/GenBank/DDBJ whole genome shotgun (WGS) entry which is preliminary data.</text>
</comment>
<proteinExistence type="predicted"/>
<evidence type="ECO:0000313" key="2">
    <source>
        <dbReference type="Proteomes" id="UP000692954"/>
    </source>
</evidence>
<gene>
    <name evidence="1" type="ORF">PSON_ATCC_30995.1.T4480001</name>
</gene>
<organism evidence="1 2">
    <name type="scientific">Paramecium sonneborni</name>
    <dbReference type="NCBI Taxonomy" id="65129"/>
    <lineage>
        <taxon>Eukaryota</taxon>
        <taxon>Sar</taxon>
        <taxon>Alveolata</taxon>
        <taxon>Ciliophora</taxon>
        <taxon>Intramacronucleata</taxon>
        <taxon>Oligohymenophorea</taxon>
        <taxon>Peniculida</taxon>
        <taxon>Parameciidae</taxon>
        <taxon>Paramecium</taxon>
    </lineage>
</organism>
<dbReference type="AlphaFoldDB" id="A0A8S1RWQ2"/>
<reference evidence="1" key="1">
    <citation type="submission" date="2021-01" db="EMBL/GenBank/DDBJ databases">
        <authorList>
            <consortium name="Genoscope - CEA"/>
            <person name="William W."/>
        </authorList>
    </citation>
    <scope>NUCLEOTIDE SEQUENCE</scope>
</reference>
<dbReference type="EMBL" id="CAJJDN010000448">
    <property type="protein sequence ID" value="CAD8131289.1"/>
    <property type="molecule type" value="Genomic_DNA"/>
</dbReference>
<keyword evidence="2" id="KW-1185">Reference proteome</keyword>
<sequence length="112" mass="13584">MFEVEDIYHCQKMWYGFSGICLLQIYNHLLNHGRIHYLHIIETDLRQYLNQACYLSNIQRKSQNSWDEIQKKLLVLLIIIQLNHYLNYQITTYTSNNIIIFIISKIFLFIDI</sequence>